<dbReference type="SMART" id="SM00343">
    <property type="entry name" value="ZnF_C2HC"/>
    <property type="match status" value="1"/>
</dbReference>
<dbReference type="GO" id="GO:0008270">
    <property type="term" value="F:zinc ion binding"/>
    <property type="evidence" value="ECO:0007669"/>
    <property type="project" value="UniProtKB-KW"/>
</dbReference>
<dbReference type="OrthoDB" id="7920740at2759"/>
<dbReference type="Pfam" id="PF14223">
    <property type="entry name" value="Retrotran_gag_2"/>
    <property type="match status" value="1"/>
</dbReference>
<evidence type="ECO:0000259" key="2">
    <source>
        <dbReference type="PROSITE" id="PS50158"/>
    </source>
</evidence>
<organism evidence="3 4">
    <name type="scientific">Eumeta variegata</name>
    <name type="common">Bagworm moth</name>
    <name type="synonym">Eumeta japonica</name>
    <dbReference type="NCBI Taxonomy" id="151549"/>
    <lineage>
        <taxon>Eukaryota</taxon>
        <taxon>Metazoa</taxon>
        <taxon>Ecdysozoa</taxon>
        <taxon>Arthropoda</taxon>
        <taxon>Hexapoda</taxon>
        <taxon>Insecta</taxon>
        <taxon>Pterygota</taxon>
        <taxon>Neoptera</taxon>
        <taxon>Endopterygota</taxon>
        <taxon>Lepidoptera</taxon>
        <taxon>Glossata</taxon>
        <taxon>Ditrysia</taxon>
        <taxon>Tineoidea</taxon>
        <taxon>Psychidae</taxon>
        <taxon>Oiketicinae</taxon>
        <taxon>Eumeta</taxon>
    </lineage>
</organism>
<feature type="domain" description="CCHC-type" evidence="2">
    <location>
        <begin position="205"/>
        <end position="221"/>
    </location>
</feature>
<dbReference type="InterPro" id="IPR001878">
    <property type="entry name" value="Znf_CCHC"/>
</dbReference>
<dbReference type="Gene3D" id="4.10.60.10">
    <property type="entry name" value="Zinc finger, CCHC-type"/>
    <property type="match status" value="1"/>
</dbReference>
<dbReference type="SUPFAM" id="SSF57756">
    <property type="entry name" value="Retrovirus zinc finger-like domains"/>
    <property type="match status" value="1"/>
</dbReference>
<evidence type="ECO:0000313" key="4">
    <source>
        <dbReference type="Proteomes" id="UP000299102"/>
    </source>
</evidence>
<dbReference type="PANTHER" id="PTHR47481:SF36">
    <property type="entry name" value="CCHC-TYPE DOMAIN-CONTAINING PROTEIN"/>
    <property type="match status" value="1"/>
</dbReference>
<keyword evidence="1" id="KW-0479">Metal-binding</keyword>
<dbReference type="AlphaFoldDB" id="A0A4C1U7V9"/>
<sequence length="235" mass="26572">MGSNMFNLEKLVGRENFATWKFSMKTYLEHEDLWCCVECPKDKPVDASKDVKAKSKLILLLDPQNYVHVQECKTAKQVWDSLQRAFDDNGLTRRVGLLKDLINTTLESSNSVEDYVSKIMNTAHKLRNIGFEVNDEWLGTLMLAGLPKEYKPMIMGLESSGIQINADSVKSKLIQEINTSKSTAFYSNTKKKGNNVQPLKSKGPRCFTCNKIGHFAKFCKQPKKQSASKEKAPVL</sequence>
<dbReference type="GO" id="GO:0003676">
    <property type="term" value="F:nucleic acid binding"/>
    <property type="evidence" value="ECO:0007669"/>
    <property type="project" value="InterPro"/>
</dbReference>
<evidence type="ECO:0000256" key="1">
    <source>
        <dbReference type="PROSITE-ProRule" id="PRU00047"/>
    </source>
</evidence>
<dbReference type="InterPro" id="IPR036875">
    <property type="entry name" value="Znf_CCHC_sf"/>
</dbReference>
<keyword evidence="4" id="KW-1185">Reference proteome</keyword>
<proteinExistence type="predicted"/>
<accession>A0A4C1U7V9</accession>
<reference evidence="3 4" key="1">
    <citation type="journal article" date="2019" name="Commun. Biol.">
        <title>The bagworm genome reveals a unique fibroin gene that provides high tensile strength.</title>
        <authorList>
            <person name="Kono N."/>
            <person name="Nakamura H."/>
            <person name="Ohtoshi R."/>
            <person name="Tomita M."/>
            <person name="Numata K."/>
            <person name="Arakawa K."/>
        </authorList>
    </citation>
    <scope>NUCLEOTIDE SEQUENCE [LARGE SCALE GENOMIC DNA]</scope>
</reference>
<dbReference type="EMBL" id="BGZK01000140">
    <property type="protein sequence ID" value="GBP22475.1"/>
    <property type="molecule type" value="Genomic_DNA"/>
</dbReference>
<dbReference type="STRING" id="151549.A0A4C1U7V9"/>
<dbReference type="Proteomes" id="UP000299102">
    <property type="component" value="Unassembled WGS sequence"/>
</dbReference>
<protein>
    <submittedName>
        <fullName evidence="3">Retrovirus-related Pol polyprotein from transposon TNT 1-94</fullName>
    </submittedName>
</protein>
<dbReference type="PANTHER" id="PTHR47481">
    <property type="match status" value="1"/>
</dbReference>
<gene>
    <name evidence="3" type="ORF">EVAR_78652_1</name>
</gene>
<evidence type="ECO:0000313" key="3">
    <source>
        <dbReference type="EMBL" id="GBP22475.1"/>
    </source>
</evidence>
<name>A0A4C1U7V9_EUMVA</name>
<comment type="caution">
    <text evidence="3">The sequence shown here is derived from an EMBL/GenBank/DDBJ whole genome shotgun (WGS) entry which is preliminary data.</text>
</comment>
<dbReference type="PROSITE" id="PS50158">
    <property type="entry name" value="ZF_CCHC"/>
    <property type="match status" value="1"/>
</dbReference>
<keyword evidence="1" id="KW-0862">Zinc</keyword>
<keyword evidence="1" id="KW-0863">Zinc-finger</keyword>